<keyword evidence="2" id="KW-0012">Acyltransferase</keyword>
<keyword evidence="5" id="KW-1185">Reference proteome</keyword>
<organism evidence="4 5">
    <name type="scientific">Spirosoma validum</name>
    <dbReference type="NCBI Taxonomy" id="2771355"/>
    <lineage>
        <taxon>Bacteria</taxon>
        <taxon>Pseudomonadati</taxon>
        <taxon>Bacteroidota</taxon>
        <taxon>Cytophagia</taxon>
        <taxon>Cytophagales</taxon>
        <taxon>Cytophagaceae</taxon>
        <taxon>Spirosoma</taxon>
    </lineage>
</organism>
<sequence>MTTDSISVATEQDVPRLNRLVNSAYRGESSKKGWTSEADLLDGIRTDEEGLRIMLRNPDVTILTYEENGQLLGCVALETKGQDLYLGMLTVSPEAQTSGIGKKIVASAEQIAREQDYRAITMTVIAVRHELIAWYERRGYQATGEKRPFPDDPRFGLPKQPLEFIVMEKLM</sequence>
<feature type="domain" description="N-acetyltransferase" evidence="3">
    <location>
        <begin position="4"/>
        <end position="171"/>
    </location>
</feature>
<dbReference type="PANTHER" id="PTHR43877:SF1">
    <property type="entry name" value="ACETYLTRANSFERASE"/>
    <property type="match status" value="1"/>
</dbReference>
<gene>
    <name evidence="4" type="ORF">IC230_06195</name>
</gene>
<comment type="caution">
    <text evidence="4">The sequence shown here is derived from an EMBL/GenBank/DDBJ whole genome shotgun (WGS) entry which is preliminary data.</text>
</comment>
<proteinExistence type="predicted"/>
<evidence type="ECO:0000259" key="3">
    <source>
        <dbReference type="PROSITE" id="PS51186"/>
    </source>
</evidence>
<reference evidence="4" key="1">
    <citation type="submission" date="2020-09" db="EMBL/GenBank/DDBJ databases">
        <authorList>
            <person name="Kim M.K."/>
        </authorList>
    </citation>
    <scope>NUCLEOTIDE SEQUENCE</scope>
    <source>
        <strain evidence="4">BT704</strain>
    </source>
</reference>
<evidence type="ECO:0000256" key="2">
    <source>
        <dbReference type="ARBA" id="ARBA00023315"/>
    </source>
</evidence>
<evidence type="ECO:0000256" key="1">
    <source>
        <dbReference type="ARBA" id="ARBA00022679"/>
    </source>
</evidence>
<dbReference type="PROSITE" id="PS51186">
    <property type="entry name" value="GNAT"/>
    <property type="match status" value="1"/>
</dbReference>
<dbReference type="GO" id="GO:0016747">
    <property type="term" value="F:acyltransferase activity, transferring groups other than amino-acyl groups"/>
    <property type="evidence" value="ECO:0007669"/>
    <property type="project" value="InterPro"/>
</dbReference>
<dbReference type="InterPro" id="IPR050832">
    <property type="entry name" value="Bact_Acetyltransf"/>
</dbReference>
<dbReference type="Pfam" id="PF00583">
    <property type="entry name" value="Acetyltransf_1"/>
    <property type="match status" value="1"/>
</dbReference>
<accession>A0A927GCH3</accession>
<dbReference type="Gene3D" id="3.40.630.30">
    <property type="match status" value="1"/>
</dbReference>
<dbReference type="Proteomes" id="UP000653797">
    <property type="component" value="Unassembled WGS sequence"/>
</dbReference>
<evidence type="ECO:0000313" key="5">
    <source>
        <dbReference type="Proteomes" id="UP000653797"/>
    </source>
</evidence>
<dbReference type="SUPFAM" id="SSF55729">
    <property type="entry name" value="Acyl-CoA N-acyltransferases (Nat)"/>
    <property type="match status" value="1"/>
</dbReference>
<protein>
    <submittedName>
        <fullName evidence="4">GNAT family N-acetyltransferase</fullName>
    </submittedName>
</protein>
<evidence type="ECO:0000313" key="4">
    <source>
        <dbReference type="EMBL" id="MBD2752471.1"/>
    </source>
</evidence>
<dbReference type="InterPro" id="IPR000182">
    <property type="entry name" value="GNAT_dom"/>
</dbReference>
<name>A0A927GCH3_9BACT</name>
<dbReference type="CDD" id="cd04301">
    <property type="entry name" value="NAT_SF"/>
    <property type="match status" value="1"/>
</dbReference>
<keyword evidence="1" id="KW-0808">Transferase</keyword>
<dbReference type="AlphaFoldDB" id="A0A927GCH3"/>
<dbReference type="RefSeq" id="WP_191038108.1">
    <property type="nucleotide sequence ID" value="NZ_JACXAA010000002.1"/>
</dbReference>
<dbReference type="PANTHER" id="PTHR43877">
    <property type="entry name" value="AMINOALKYLPHOSPHONATE N-ACETYLTRANSFERASE-RELATED-RELATED"/>
    <property type="match status" value="1"/>
</dbReference>
<dbReference type="EMBL" id="JACXAA010000002">
    <property type="protein sequence ID" value="MBD2752471.1"/>
    <property type="molecule type" value="Genomic_DNA"/>
</dbReference>
<dbReference type="InterPro" id="IPR016181">
    <property type="entry name" value="Acyl_CoA_acyltransferase"/>
</dbReference>